<dbReference type="EMBL" id="BKCJ010479363">
    <property type="protein sequence ID" value="GFA74251.1"/>
    <property type="molecule type" value="Genomic_DNA"/>
</dbReference>
<organism evidence="1">
    <name type="scientific">Tanacetum cinerariifolium</name>
    <name type="common">Dalmatian daisy</name>
    <name type="synonym">Chrysanthemum cinerariifolium</name>
    <dbReference type="NCBI Taxonomy" id="118510"/>
    <lineage>
        <taxon>Eukaryota</taxon>
        <taxon>Viridiplantae</taxon>
        <taxon>Streptophyta</taxon>
        <taxon>Embryophyta</taxon>
        <taxon>Tracheophyta</taxon>
        <taxon>Spermatophyta</taxon>
        <taxon>Magnoliopsida</taxon>
        <taxon>eudicotyledons</taxon>
        <taxon>Gunneridae</taxon>
        <taxon>Pentapetalae</taxon>
        <taxon>asterids</taxon>
        <taxon>campanulids</taxon>
        <taxon>Asterales</taxon>
        <taxon>Asteraceae</taxon>
        <taxon>Asteroideae</taxon>
        <taxon>Anthemideae</taxon>
        <taxon>Anthemidinae</taxon>
        <taxon>Tanacetum</taxon>
    </lineage>
</organism>
<reference evidence="1" key="1">
    <citation type="journal article" date="2019" name="Sci. Rep.">
        <title>Draft genome of Tanacetum cinerariifolium, the natural source of mosquito coil.</title>
        <authorList>
            <person name="Yamashiro T."/>
            <person name="Shiraishi A."/>
            <person name="Satake H."/>
            <person name="Nakayama K."/>
        </authorList>
    </citation>
    <scope>NUCLEOTIDE SEQUENCE</scope>
</reference>
<evidence type="ECO:0008006" key="2">
    <source>
        <dbReference type="Google" id="ProtNLM"/>
    </source>
</evidence>
<gene>
    <name evidence="1" type="ORF">Tci_646223</name>
</gene>
<evidence type="ECO:0000313" key="1">
    <source>
        <dbReference type="EMBL" id="GFA74251.1"/>
    </source>
</evidence>
<feature type="non-terminal residue" evidence="1">
    <location>
        <position position="1"/>
    </location>
</feature>
<proteinExistence type="predicted"/>
<dbReference type="Pfam" id="PF14223">
    <property type="entry name" value="Retrotran_gag_2"/>
    <property type="match status" value="1"/>
</dbReference>
<dbReference type="AlphaFoldDB" id="A0A699K3V6"/>
<name>A0A699K3V6_TANCI</name>
<feature type="non-terminal residue" evidence="1">
    <location>
        <position position="177"/>
    </location>
</feature>
<sequence length="177" mass="20151">NGDQPLPIIAQVSLAGNARNAPPTFKDPKFWTTEEKKTRKIDRLARSLLIQGLPNDIYSLIDNNETAKDLWDALESQMRGSEYGEQDRKDRIVLNFTKINQKSNKINTRSEIRRKARSESSVFKRKSYIEAQFIKNPKSKDLYCLLIKVKSKSNAKVTSPWAKCVILPKIPQGTTSA</sequence>
<protein>
    <recommendedName>
        <fullName evidence="2">Integrase, catalytic region, zinc finger, CCHC-type, peptidase aspartic, catalytic</fullName>
    </recommendedName>
</protein>
<accession>A0A699K3V6</accession>
<comment type="caution">
    <text evidence="1">The sequence shown here is derived from an EMBL/GenBank/DDBJ whole genome shotgun (WGS) entry which is preliminary data.</text>
</comment>